<dbReference type="InterPro" id="IPR000836">
    <property type="entry name" value="PRTase_dom"/>
</dbReference>
<accession>A0A1X7UYQ1</accession>
<reference evidence="2" key="1">
    <citation type="submission" date="2017-05" db="UniProtKB">
        <authorList>
            <consortium name="EnsemblMetazoa"/>
        </authorList>
    </citation>
    <scope>IDENTIFICATION</scope>
</reference>
<dbReference type="Gene3D" id="3.40.50.2020">
    <property type="match status" value="1"/>
</dbReference>
<dbReference type="InterPro" id="IPR029057">
    <property type="entry name" value="PRTase-like"/>
</dbReference>
<name>A0A1X7UYQ1_AMPQE</name>
<dbReference type="EnsemblMetazoa" id="Aqu2.1.32903_001">
    <property type="protein sequence ID" value="Aqu2.1.32903_001"/>
    <property type="gene ID" value="Aqu2.1.32903"/>
</dbReference>
<proteinExistence type="predicted"/>
<dbReference type="InParanoid" id="A0A1X7UYQ1"/>
<protein>
    <recommendedName>
        <fullName evidence="3">Phosphoribosyltransferase domain-containing protein</fullName>
    </recommendedName>
</protein>
<dbReference type="SUPFAM" id="SSF53271">
    <property type="entry name" value="PRTase-like"/>
    <property type="match status" value="1"/>
</dbReference>
<dbReference type="AlphaFoldDB" id="A0A1X7UYQ1"/>
<evidence type="ECO:0000313" key="2">
    <source>
        <dbReference type="EnsemblMetazoa" id="Aqu2.1.32903_001"/>
    </source>
</evidence>
<sequence>MELDDYMIDYHPYRGGTNPEHRPGSDSQTLSFLKQRILYDPTRKNEFEADVCTWIEEDILSGVKAPVVIAIAPGHSQDSTGEGNLLYSILGQFIARDNIIDGRTLLHRTGKVPKSTEGGPGARDQTRHEETIEVSVPEKMKDKEVFIFDDVWTSGATLRACKEVAIAAGAASVKLFAVGKTA</sequence>
<feature type="region of interest" description="Disordered" evidence="1">
    <location>
        <begin position="110"/>
        <end position="132"/>
    </location>
</feature>
<evidence type="ECO:0000256" key="1">
    <source>
        <dbReference type="SAM" id="MobiDB-lite"/>
    </source>
</evidence>
<evidence type="ECO:0008006" key="3">
    <source>
        <dbReference type="Google" id="ProtNLM"/>
    </source>
</evidence>
<organism evidence="2">
    <name type="scientific">Amphimedon queenslandica</name>
    <name type="common">Sponge</name>
    <dbReference type="NCBI Taxonomy" id="400682"/>
    <lineage>
        <taxon>Eukaryota</taxon>
        <taxon>Metazoa</taxon>
        <taxon>Porifera</taxon>
        <taxon>Demospongiae</taxon>
        <taxon>Heteroscleromorpha</taxon>
        <taxon>Haplosclerida</taxon>
        <taxon>Niphatidae</taxon>
        <taxon>Amphimedon</taxon>
    </lineage>
</organism>
<dbReference type="CDD" id="cd06223">
    <property type="entry name" value="PRTases_typeI"/>
    <property type="match status" value="1"/>
</dbReference>